<evidence type="ECO:0000313" key="3">
    <source>
        <dbReference type="Proteomes" id="UP000585272"/>
    </source>
</evidence>
<dbReference type="PANTHER" id="PTHR30222">
    <property type="entry name" value="SPERMIDINE/PUTRESCINE-BINDING PERIPLASMIC PROTEIN"/>
    <property type="match status" value="1"/>
</dbReference>
<gene>
    <name evidence="2" type="ORF">BDZ31_003976</name>
</gene>
<dbReference type="Pfam" id="PF13416">
    <property type="entry name" value="SBP_bac_8"/>
    <property type="match status" value="1"/>
</dbReference>
<dbReference type="EMBL" id="JACHNU010000007">
    <property type="protein sequence ID" value="MBB4664365.1"/>
    <property type="molecule type" value="Genomic_DNA"/>
</dbReference>
<accession>A0A840IJ46</accession>
<dbReference type="PANTHER" id="PTHR30222:SF17">
    <property type="entry name" value="SPERMIDINE_PUTRESCINE-BINDING PERIPLASMIC PROTEIN"/>
    <property type="match status" value="1"/>
</dbReference>
<reference evidence="2 3" key="1">
    <citation type="submission" date="2020-08" db="EMBL/GenBank/DDBJ databases">
        <title>Genomic Encyclopedia of Archaeal and Bacterial Type Strains, Phase II (KMG-II): from individual species to whole genera.</title>
        <authorList>
            <person name="Goeker M."/>
        </authorList>
    </citation>
    <scope>NUCLEOTIDE SEQUENCE [LARGE SCALE GENOMIC DNA]</scope>
    <source>
        <strain evidence="2 3">DSM 23288</strain>
    </source>
</reference>
<organism evidence="2 3">
    <name type="scientific">Conexibacter arvalis</name>
    <dbReference type="NCBI Taxonomy" id="912552"/>
    <lineage>
        <taxon>Bacteria</taxon>
        <taxon>Bacillati</taxon>
        <taxon>Actinomycetota</taxon>
        <taxon>Thermoleophilia</taxon>
        <taxon>Solirubrobacterales</taxon>
        <taxon>Conexibacteraceae</taxon>
        <taxon>Conexibacter</taxon>
    </lineage>
</organism>
<dbReference type="AlphaFoldDB" id="A0A840IJ46"/>
<protein>
    <submittedName>
        <fullName evidence="2">Putative spermidine/putrescine transport system substrate-binding protein</fullName>
    </submittedName>
</protein>
<sequence length="396" mass="42213">MARFSDSTSLAQGVTRAVFLRRAAAAGAAVSLAPLLAACGSSGGGAGTTASSAGVALDELGQVEGTLRLMTYAGYEGGDPIKPWLRRSGVDLKTTFINNQDDVTTRLRTPAGRRTDAAQLGLAQLDQYRELGLAYPLQPEWFSNLDAMIPFFKDLVADDDGTLTTMPFVWGGLGCNYLPSKTGELTSWRELTEPRFKNRIAMIDDPVSTVQTGALAVGIRDPSRMTVDQLAEVKEFLLAVKANARTVAAGYGDIADLLAAGDVWASFQGWNAVESFAGAKGAVVKTAYPQEGTVGFVDSFFVQVGAESKGTAVAFIDQMISKEMQAYCGNDLASGIVRLDAAPLVRGPAARAFDYDRLDELFRTKLVFALDAPLRGDGDVATHEDWVATWEDVKAA</sequence>
<dbReference type="SUPFAM" id="SSF53850">
    <property type="entry name" value="Periplasmic binding protein-like II"/>
    <property type="match status" value="1"/>
</dbReference>
<name>A0A840IJ46_9ACTN</name>
<evidence type="ECO:0000256" key="1">
    <source>
        <dbReference type="ARBA" id="ARBA00022729"/>
    </source>
</evidence>
<keyword evidence="1" id="KW-0732">Signal</keyword>
<dbReference type="PROSITE" id="PS51318">
    <property type="entry name" value="TAT"/>
    <property type="match status" value="1"/>
</dbReference>
<dbReference type="Proteomes" id="UP000585272">
    <property type="component" value="Unassembled WGS sequence"/>
</dbReference>
<dbReference type="Gene3D" id="3.40.190.10">
    <property type="entry name" value="Periplasmic binding protein-like II"/>
    <property type="match status" value="2"/>
</dbReference>
<evidence type="ECO:0000313" key="2">
    <source>
        <dbReference type="EMBL" id="MBB4664365.1"/>
    </source>
</evidence>
<comment type="caution">
    <text evidence="2">The sequence shown here is derived from an EMBL/GenBank/DDBJ whole genome shotgun (WGS) entry which is preliminary data.</text>
</comment>
<dbReference type="InterPro" id="IPR006059">
    <property type="entry name" value="SBP"/>
</dbReference>
<proteinExistence type="predicted"/>
<dbReference type="RefSeq" id="WP_183344379.1">
    <property type="nucleotide sequence ID" value="NZ_JACHNU010000007.1"/>
</dbReference>
<dbReference type="InterPro" id="IPR006311">
    <property type="entry name" value="TAT_signal"/>
</dbReference>
<keyword evidence="3" id="KW-1185">Reference proteome</keyword>